<accession>A0ABI7Z209</accession>
<protein>
    <recommendedName>
        <fullName evidence="5">Equatorin</fullName>
    </recommendedName>
</protein>
<evidence type="ECO:0000313" key="4">
    <source>
        <dbReference type="Proteomes" id="UP000823872"/>
    </source>
</evidence>
<feature type="region of interest" description="Disordered" evidence="1">
    <location>
        <begin position="308"/>
        <end position="369"/>
    </location>
</feature>
<reference evidence="3" key="3">
    <citation type="submission" date="2025-09" db="UniProtKB">
        <authorList>
            <consortium name="Ensembl"/>
        </authorList>
    </citation>
    <scope>IDENTIFICATION</scope>
    <source>
        <strain evidence="3">breed Abyssinian</strain>
    </source>
</reference>
<dbReference type="PANTHER" id="PTHR36874">
    <property type="entry name" value="EQUATORIN"/>
    <property type="match status" value="1"/>
</dbReference>
<feature type="region of interest" description="Disordered" evidence="1">
    <location>
        <begin position="165"/>
        <end position="190"/>
    </location>
</feature>
<feature type="compositionally biased region" description="Basic and acidic residues" evidence="1">
    <location>
        <begin position="42"/>
        <end position="110"/>
    </location>
</feature>
<keyword evidence="2" id="KW-0812">Transmembrane</keyword>
<keyword evidence="2" id="KW-0472">Membrane</keyword>
<dbReference type="RefSeq" id="XP_019671619.3">
    <property type="nucleotide sequence ID" value="XM_019816060.3"/>
</dbReference>
<dbReference type="PANTHER" id="PTHR36874:SF1">
    <property type="entry name" value="EQUATORIN"/>
    <property type="match status" value="1"/>
</dbReference>
<evidence type="ECO:0000313" key="3">
    <source>
        <dbReference type="Ensembl" id="ENSFCTP00005041200.1"/>
    </source>
</evidence>
<keyword evidence="2" id="KW-1133">Transmembrane helix</keyword>
<dbReference type="Proteomes" id="UP000823872">
    <property type="component" value="Chromosome D4"/>
</dbReference>
<evidence type="ECO:0008006" key="5">
    <source>
        <dbReference type="Google" id="ProtNLM"/>
    </source>
</evidence>
<dbReference type="Pfam" id="PF15339">
    <property type="entry name" value="Afaf"/>
    <property type="match status" value="1"/>
</dbReference>
<dbReference type="Ensembl" id="ENSFCTT00005055914.1">
    <property type="protein sequence ID" value="ENSFCTP00005041200.1"/>
    <property type="gene ID" value="ENSFCTG00005019413.1"/>
</dbReference>
<feature type="compositionally biased region" description="Polar residues" evidence="1">
    <location>
        <begin position="338"/>
        <end position="348"/>
    </location>
</feature>
<feature type="compositionally biased region" description="Low complexity" evidence="1">
    <location>
        <begin position="308"/>
        <end position="318"/>
    </location>
</feature>
<gene>
    <name evidence="3" type="primary">EQTN</name>
</gene>
<evidence type="ECO:0000256" key="2">
    <source>
        <dbReference type="SAM" id="Phobius"/>
    </source>
</evidence>
<evidence type="ECO:0000256" key="1">
    <source>
        <dbReference type="SAM" id="MobiDB-lite"/>
    </source>
</evidence>
<reference evidence="3" key="2">
    <citation type="submission" date="2025-08" db="UniProtKB">
        <authorList>
            <consortium name="Ensembl"/>
        </authorList>
    </citation>
    <scope>IDENTIFICATION</scope>
    <source>
        <strain evidence="3">breed Abyssinian</strain>
    </source>
</reference>
<reference evidence="3 4" key="1">
    <citation type="submission" date="2021-02" db="EMBL/GenBank/DDBJ databases">
        <title>Safari Cat Assemblies.</title>
        <authorList>
            <person name="Bredemeyer K.R."/>
            <person name="Murphy W.J."/>
        </authorList>
    </citation>
    <scope>NUCLEOTIDE SEQUENCE [LARGE SCALE GENOMIC DNA]</scope>
</reference>
<proteinExistence type="predicted"/>
<sequence>MNFILYIFVSGVFSSQLPNMTSHNDGEKSGDMMLSEMMLPEKQGKQALENKEPPENKEPLENKELMENKEPLENKEPPENKEPLENKEPPEYKPPENKDPPENKPPENKVDTPANEKNGNYYKDIKQYVFTTQNVNGSQSEISVRATTDLQFALRNYKLLNETTTSFPGKATSEEHATEPPQKQYRRRTNRPNEPAFWTMLAKALNATPTAEELEEKDQLFHPIPYSDLNAINEDNMTQLQEIKLKLMLGISLMTLFLFVIILAISSALLYKVKTMSYKSPVLTEYSVNPELATLSYFHPSEGVSDTSFSKSADSSTFWGTTSSELKKEDTLSKSRTTDMISTASDDTGMNDESDLIQSEEPSEETPTD</sequence>
<feature type="region of interest" description="Disordered" evidence="1">
    <location>
        <begin position="40"/>
        <end position="119"/>
    </location>
</feature>
<dbReference type="GeneTree" id="ENSGT00390000010786"/>
<feature type="compositionally biased region" description="Basic and acidic residues" evidence="1">
    <location>
        <begin position="325"/>
        <end position="337"/>
    </location>
</feature>
<dbReference type="InterPro" id="IPR029282">
    <property type="entry name" value="Eqtn/Afaf"/>
</dbReference>
<dbReference type="GeneID" id="101094055"/>
<name>A0ABI7Z209_FELCA</name>
<keyword evidence="4" id="KW-1185">Reference proteome</keyword>
<feature type="transmembrane region" description="Helical" evidence="2">
    <location>
        <begin position="247"/>
        <end position="271"/>
    </location>
</feature>
<organism evidence="3 4">
    <name type="scientific">Felis catus</name>
    <name type="common">Cat</name>
    <name type="synonym">Felis silvestris catus</name>
    <dbReference type="NCBI Taxonomy" id="9685"/>
    <lineage>
        <taxon>Eukaryota</taxon>
        <taxon>Metazoa</taxon>
        <taxon>Chordata</taxon>
        <taxon>Craniata</taxon>
        <taxon>Vertebrata</taxon>
        <taxon>Euteleostomi</taxon>
        <taxon>Mammalia</taxon>
        <taxon>Eutheria</taxon>
        <taxon>Laurasiatheria</taxon>
        <taxon>Carnivora</taxon>
        <taxon>Feliformia</taxon>
        <taxon>Felidae</taxon>
        <taxon>Felinae</taxon>
        <taxon>Felis</taxon>
    </lineage>
</organism>